<feature type="transmembrane region" description="Helical" evidence="6">
    <location>
        <begin position="706"/>
        <end position="726"/>
    </location>
</feature>
<keyword evidence="4 6" id="KW-1133">Transmembrane helix</keyword>
<keyword evidence="9" id="KW-1185">Reference proteome</keyword>
<organism evidence="8 9">
    <name type="scientific">Anaeromyxobacter paludicola</name>
    <dbReference type="NCBI Taxonomy" id="2918171"/>
    <lineage>
        <taxon>Bacteria</taxon>
        <taxon>Pseudomonadati</taxon>
        <taxon>Myxococcota</taxon>
        <taxon>Myxococcia</taxon>
        <taxon>Myxococcales</taxon>
        <taxon>Cystobacterineae</taxon>
        <taxon>Anaeromyxobacteraceae</taxon>
        <taxon>Anaeromyxobacter</taxon>
    </lineage>
</organism>
<feature type="transmembrane region" description="Helical" evidence="6">
    <location>
        <begin position="762"/>
        <end position="786"/>
    </location>
</feature>
<feature type="transmembrane region" description="Helical" evidence="6">
    <location>
        <begin position="732"/>
        <end position="750"/>
    </location>
</feature>
<dbReference type="Pfam" id="PF03176">
    <property type="entry name" value="MMPL"/>
    <property type="match status" value="2"/>
</dbReference>
<dbReference type="Gene3D" id="1.20.1640.10">
    <property type="entry name" value="Multidrug efflux transporter AcrB transmembrane domain"/>
    <property type="match status" value="2"/>
</dbReference>
<keyword evidence="2" id="KW-1003">Cell membrane</keyword>
<feature type="transmembrane region" description="Helical" evidence="6">
    <location>
        <begin position="371"/>
        <end position="393"/>
    </location>
</feature>
<dbReference type="RefSeq" id="WP_248343440.1">
    <property type="nucleotide sequence ID" value="NZ_AP025592.1"/>
</dbReference>
<evidence type="ECO:0000256" key="2">
    <source>
        <dbReference type="ARBA" id="ARBA00022475"/>
    </source>
</evidence>
<evidence type="ECO:0000256" key="4">
    <source>
        <dbReference type="ARBA" id="ARBA00022989"/>
    </source>
</evidence>
<sequence>MREPRPSAIDRLTAASLAHPWKFVAGALALAAAGGLLAARLEIRSSFEELLPSDVPSVREIKQLVKRVGGDGTVFVNVQWDGSPEGMAAAKALAPKLAQDYLAMGPREIRAVEWNVAPVERWYADHWPLFLELADIQKAHDRLVEELGKAKAEVNPLLDLGLDDAVATSGGPPVDVKGVELLDPAKPMPREEVAKRFAQYSDGFMVSQNGPSLLLVVRPAGTSLGVAEARALLDRMRTVAERHRAELDAHHLKLGYAGSFPTFVAEYEAIIGDVFSTFFACVAVILASLVIFFRDLRSMATLGLAVLCGVAVTFGVTWLVIGYLNTQTAFLGAIVVGNGINYGLIYLARVGQLRRQGVALAEACHEGAREAFSATLLASLGTAVSFGTLIVAANRGFRHFGFIGGLGMLLCWAATFALLPALLTLVEKVRPFRRRAKGDFLPGRVRVLERIFARPGLIAAAFAVLTVASLALFALRSPQMMERNLDNLTNEMKGNDELRQQNRLANSGLGKSSASVLALLPDRNVADGYCDVIRARQKDPRWSDLIEGCDTASSVVPRQQPEKLALLSDVARRLTDRVLDRLPPPQAARARAIRADLLAQRPVTDADAPSSLLDRFRERDGTVGGIAVITARPGAHLELEPSMRRFVEAVRNVPVGGRTYDASGETVIFADLLSNIEREGPLTTGLSFLGVCLLVVLFFRRARASARVLVSLAVGVVLMVGVASATGLKINFFNFIAYPITFGIAVDYGANVAARMSARRSVLPALAEVGPAVALCSWTTIVGYGSLLFSINRALRSFGWYAMLGELTCLLAALVLLPAMRLLFAHVPEEGEGA</sequence>
<evidence type="ECO:0000256" key="1">
    <source>
        <dbReference type="ARBA" id="ARBA00004651"/>
    </source>
</evidence>
<feature type="transmembrane region" description="Helical" evidence="6">
    <location>
        <begin position="274"/>
        <end position="293"/>
    </location>
</feature>
<gene>
    <name evidence="8" type="ORF">AMPC_39630</name>
</gene>
<dbReference type="SUPFAM" id="SSF82866">
    <property type="entry name" value="Multidrug efflux transporter AcrB transmembrane domain"/>
    <property type="match status" value="2"/>
</dbReference>
<evidence type="ECO:0000313" key="9">
    <source>
        <dbReference type="Proteomes" id="UP001162734"/>
    </source>
</evidence>
<evidence type="ECO:0000259" key="7">
    <source>
        <dbReference type="Pfam" id="PF03176"/>
    </source>
</evidence>
<name>A0ABM7XG25_9BACT</name>
<evidence type="ECO:0000256" key="5">
    <source>
        <dbReference type="ARBA" id="ARBA00023136"/>
    </source>
</evidence>
<keyword evidence="5 6" id="KW-0472">Membrane</keyword>
<feature type="transmembrane region" description="Helical" evidence="6">
    <location>
        <begin position="399"/>
        <end position="426"/>
    </location>
</feature>
<dbReference type="InterPro" id="IPR050545">
    <property type="entry name" value="Mycobact_MmpL"/>
</dbReference>
<feature type="transmembrane region" description="Helical" evidence="6">
    <location>
        <begin position="300"/>
        <end position="324"/>
    </location>
</feature>
<dbReference type="EMBL" id="AP025592">
    <property type="protein sequence ID" value="BDG10850.1"/>
    <property type="molecule type" value="Genomic_DNA"/>
</dbReference>
<accession>A0ABM7XG25</accession>
<evidence type="ECO:0000313" key="8">
    <source>
        <dbReference type="EMBL" id="BDG10850.1"/>
    </source>
</evidence>
<comment type="subcellular location">
    <subcellularLocation>
        <location evidence="1">Cell membrane</location>
        <topology evidence="1">Multi-pass membrane protein</topology>
    </subcellularLocation>
</comment>
<dbReference type="InterPro" id="IPR004869">
    <property type="entry name" value="MMPL_dom"/>
</dbReference>
<reference evidence="9" key="1">
    <citation type="journal article" date="2022" name="Int. J. Syst. Evol. Microbiol.">
        <title>Anaeromyxobacter oryzae sp. nov., Anaeromyxobacter diazotrophicus sp. nov. and Anaeromyxobacter paludicola sp. nov., isolated from paddy soils.</title>
        <authorList>
            <person name="Itoh H."/>
            <person name="Xu Z."/>
            <person name="Mise K."/>
            <person name="Masuda Y."/>
            <person name="Ushijima N."/>
            <person name="Hayakawa C."/>
            <person name="Shiratori Y."/>
            <person name="Senoo K."/>
        </authorList>
    </citation>
    <scope>NUCLEOTIDE SEQUENCE [LARGE SCALE GENOMIC DNA]</scope>
    <source>
        <strain evidence="9">Red630</strain>
    </source>
</reference>
<dbReference type="Proteomes" id="UP001162734">
    <property type="component" value="Chromosome"/>
</dbReference>
<evidence type="ECO:0000256" key="6">
    <source>
        <dbReference type="SAM" id="Phobius"/>
    </source>
</evidence>
<feature type="transmembrane region" description="Helical" evidence="6">
    <location>
        <begin position="456"/>
        <end position="475"/>
    </location>
</feature>
<feature type="transmembrane region" description="Helical" evidence="6">
    <location>
        <begin position="798"/>
        <end position="817"/>
    </location>
</feature>
<proteinExistence type="predicted"/>
<feature type="transmembrane region" description="Helical" evidence="6">
    <location>
        <begin position="682"/>
        <end position="699"/>
    </location>
</feature>
<feature type="domain" description="Membrane transport protein MMPL" evidence="7">
    <location>
        <begin position="641"/>
        <end position="824"/>
    </location>
</feature>
<feature type="domain" description="Membrane transport protein MMPL" evidence="7">
    <location>
        <begin position="137"/>
        <end position="435"/>
    </location>
</feature>
<keyword evidence="3 6" id="KW-0812">Transmembrane</keyword>
<protein>
    <recommendedName>
        <fullName evidence="7">Membrane transport protein MMPL domain-containing protein</fullName>
    </recommendedName>
</protein>
<dbReference type="PANTHER" id="PTHR33406">
    <property type="entry name" value="MEMBRANE PROTEIN MJ1562-RELATED"/>
    <property type="match status" value="1"/>
</dbReference>
<evidence type="ECO:0000256" key="3">
    <source>
        <dbReference type="ARBA" id="ARBA00022692"/>
    </source>
</evidence>
<feature type="transmembrane region" description="Helical" evidence="6">
    <location>
        <begin position="330"/>
        <end position="350"/>
    </location>
</feature>
<dbReference type="PANTHER" id="PTHR33406:SF13">
    <property type="entry name" value="MEMBRANE PROTEIN YDFJ"/>
    <property type="match status" value="1"/>
</dbReference>